<accession>A0A4Y2N6Q3</accession>
<evidence type="ECO:0000313" key="2">
    <source>
        <dbReference type="Proteomes" id="UP000499080"/>
    </source>
</evidence>
<organism evidence="1 2">
    <name type="scientific">Araneus ventricosus</name>
    <name type="common">Orbweaver spider</name>
    <name type="synonym">Epeira ventricosa</name>
    <dbReference type="NCBI Taxonomy" id="182803"/>
    <lineage>
        <taxon>Eukaryota</taxon>
        <taxon>Metazoa</taxon>
        <taxon>Ecdysozoa</taxon>
        <taxon>Arthropoda</taxon>
        <taxon>Chelicerata</taxon>
        <taxon>Arachnida</taxon>
        <taxon>Araneae</taxon>
        <taxon>Araneomorphae</taxon>
        <taxon>Entelegynae</taxon>
        <taxon>Araneoidea</taxon>
        <taxon>Araneidae</taxon>
        <taxon>Araneus</taxon>
    </lineage>
</organism>
<dbReference type="EMBL" id="BGPR01008509">
    <property type="protein sequence ID" value="GBN34290.1"/>
    <property type="molecule type" value="Genomic_DNA"/>
</dbReference>
<dbReference type="Proteomes" id="UP000499080">
    <property type="component" value="Unassembled WGS sequence"/>
</dbReference>
<comment type="caution">
    <text evidence="1">The sequence shown here is derived from an EMBL/GenBank/DDBJ whole genome shotgun (WGS) entry which is preliminary data.</text>
</comment>
<name>A0A4Y2N6Q3_ARAVE</name>
<protein>
    <submittedName>
        <fullName evidence="1">Uncharacterized protein</fullName>
    </submittedName>
</protein>
<sequence length="114" mass="12985">MPILLQACCKLKLLSGTVTTEMLQRTWLELDYRLDILRAAKISKGDSQRKCQNGYRAAEGTSLVPRKQINCNSSKNYSVGVSKNSIKRWYEQLRSKFSLTDALFLFPLISHTKA</sequence>
<keyword evidence="2" id="KW-1185">Reference proteome</keyword>
<proteinExistence type="predicted"/>
<gene>
    <name evidence="1" type="ORF">AVEN_34825_1</name>
</gene>
<dbReference type="AlphaFoldDB" id="A0A4Y2N6Q3"/>
<reference evidence="1 2" key="1">
    <citation type="journal article" date="2019" name="Sci. Rep.">
        <title>Orb-weaving spider Araneus ventricosus genome elucidates the spidroin gene catalogue.</title>
        <authorList>
            <person name="Kono N."/>
            <person name="Nakamura H."/>
            <person name="Ohtoshi R."/>
            <person name="Moran D.A.P."/>
            <person name="Shinohara A."/>
            <person name="Yoshida Y."/>
            <person name="Fujiwara M."/>
            <person name="Mori M."/>
            <person name="Tomita M."/>
            <person name="Arakawa K."/>
        </authorList>
    </citation>
    <scope>NUCLEOTIDE SEQUENCE [LARGE SCALE GENOMIC DNA]</scope>
</reference>
<evidence type="ECO:0000313" key="1">
    <source>
        <dbReference type="EMBL" id="GBN34290.1"/>
    </source>
</evidence>